<reference evidence="1" key="1">
    <citation type="submission" date="2023-03" db="UniProtKB">
        <authorList>
            <consortium name="EnsemblPlants"/>
        </authorList>
    </citation>
    <scope>IDENTIFICATION</scope>
</reference>
<dbReference type="InterPro" id="IPR038765">
    <property type="entry name" value="Papain-like_cys_pep_sf"/>
</dbReference>
<dbReference type="EnsemblPlants" id="MELO3C033862.2.1">
    <property type="protein sequence ID" value="MELO3C033862.2.1"/>
    <property type="gene ID" value="MELO3C033862.2"/>
</dbReference>
<protein>
    <submittedName>
        <fullName evidence="1">Uncharacterized protein</fullName>
    </submittedName>
</protein>
<dbReference type="SUPFAM" id="SSF54001">
    <property type="entry name" value="Cysteine proteinases"/>
    <property type="match status" value="1"/>
</dbReference>
<dbReference type="Gene3D" id="3.40.395.10">
    <property type="entry name" value="Adenoviral Proteinase, Chain A"/>
    <property type="match status" value="1"/>
</dbReference>
<organism evidence="1">
    <name type="scientific">Cucumis melo</name>
    <name type="common">Muskmelon</name>
    <dbReference type="NCBI Taxonomy" id="3656"/>
    <lineage>
        <taxon>Eukaryota</taxon>
        <taxon>Viridiplantae</taxon>
        <taxon>Streptophyta</taxon>
        <taxon>Embryophyta</taxon>
        <taxon>Tracheophyta</taxon>
        <taxon>Spermatophyta</taxon>
        <taxon>Magnoliopsida</taxon>
        <taxon>eudicotyledons</taxon>
        <taxon>Gunneridae</taxon>
        <taxon>Pentapetalae</taxon>
        <taxon>rosids</taxon>
        <taxon>fabids</taxon>
        <taxon>Cucurbitales</taxon>
        <taxon>Cucurbitaceae</taxon>
        <taxon>Benincaseae</taxon>
        <taxon>Cucumis</taxon>
    </lineage>
</organism>
<sequence length="121" mass="13959">MFYLDSLRTTSKATIRYVTDTAIAIFHSQKNINKSKKQTLWRTCPLQVGSTACRYYVMKYMREIVNRGSIDISDSINTRKPYSQAKLDEVRVELVEFLADFLKYSYGGGRGVLIDTLLRIC</sequence>
<name>A0A9I9EHG9_CUCME</name>
<proteinExistence type="predicted"/>
<accession>A0A9I9EHG9</accession>
<dbReference type="AlphaFoldDB" id="A0A9I9EHG9"/>
<evidence type="ECO:0000313" key="1">
    <source>
        <dbReference type="EnsemblPlants" id="MELO3C033862.2.1"/>
    </source>
</evidence>
<dbReference type="Gramene" id="MELO3C033862.2.1">
    <property type="protein sequence ID" value="MELO3C033862.2.1"/>
    <property type="gene ID" value="MELO3C033862.2"/>
</dbReference>